<dbReference type="GO" id="GO:0004715">
    <property type="term" value="F:non-membrane spanning protein tyrosine kinase activity"/>
    <property type="evidence" value="ECO:0007669"/>
    <property type="project" value="UniProtKB-EC"/>
</dbReference>
<organism evidence="12 13">
    <name type="scientific">Solirubrobacter ginsenosidimutans</name>
    <dbReference type="NCBI Taxonomy" id="490573"/>
    <lineage>
        <taxon>Bacteria</taxon>
        <taxon>Bacillati</taxon>
        <taxon>Actinomycetota</taxon>
        <taxon>Thermoleophilia</taxon>
        <taxon>Solirubrobacterales</taxon>
        <taxon>Solirubrobacteraceae</taxon>
        <taxon>Solirubrobacter</taxon>
    </lineage>
</organism>
<keyword evidence="4 9" id="KW-0812">Transmembrane</keyword>
<evidence type="ECO:0000256" key="3">
    <source>
        <dbReference type="ARBA" id="ARBA00022475"/>
    </source>
</evidence>
<evidence type="ECO:0000256" key="5">
    <source>
        <dbReference type="ARBA" id="ARBA00022741"/>
    </source>
</evidence>
<evidence type="ECO:0000256" key="2">
    <source>
        <dbReference type="ARBA" id="ARBA00006683"/>
    </source>
</evidence>
<dbReference type="Pfam" id="PF02706">
    <property type="entry name" value="Wzz"/>
    <property type="match status" value="1"/>
</dbReference>
<comment type="caution">
    <text evidence="12">The sequence shown here is derived from an EMBL/GenBank/DDBJ whole genome shotgun (WGS) entry which is preliminary data.</text>
</comment>
<name>A0A9X3MQY4_9ACTN</name>
<keyword evidence="6" id="KW-0067">ATP-binding</keyword>
<feature type="transmembrane region" description="Helical" evidence="9">
    <location>
        <begin position="160"/>
        <end position="179"/>
    </location>
</feature>
<dbReference type="PANTHER" id="PTHR32309:SF13">
    <property type="entry name" value="FERRIC ENTEROBACTIN TRANSPORT PROTEIN FEPE"/>
    <property type="match status" value="1"/>
</dbReference>
<dbReference type="InterPro" id="IPR005702">
    <property type="entry name" value="Wzc-like_C"/>
</dbReference>
<dbReference type="InterPro" id="IPR050445">
    <property type="entry name" value="Bact_polysacc_biosynth/exp"/>
</dbReference>
<dbReference type="Pfam" id="PF13807">
    <property type="entry name" value="GNVR"/>
    <property type="match status" value="1"/>
</dbReference>
<dbReference type="EMBL" id="JAPDOD010000002">
    <property type="protein sequence ID" value="MDA0159588.1"/>
    <property type="molecule type" value="Genomic_DNA"/>
</dbReference>
<keyword evidence="13" id="KW-1185">Reference proteome</keyword>
<gene>
    <name evidence="12" type="ORF">OM076_04875</name>
</gene>
<dbReference type="NCBIfam" id="TIGR01007">
    <property type="entry name" value="eps_fam"/>
    <property type="match status" value="1"/>
</dbReference>
<comment type="subcellular location">
    <subcellularLocation>
        <location evidence="1">Cell membrane</location>
        <topology evidence="1">Multi-pass membrane protein</topology>
    </subcellularLocation>
</comment>
<feature type="domain" description="Tyrosine-protein kinase G-rich" evidence="11">
    <location>
        <begin position="141"/>
        <end position="179"/>
    </location>
</feature>
<dbReference type="InterPro" id="IPR027417">
    <property type="entry name" value="P-loop_NTPase"/>
</dbReference>
<dbReference type="AlphaFoldDB" id="A0A9X3MQY4"/>
<evidence type="ECO:0000313" key="12">
    <source>
        <dbReference type="EMBL" id="MDA0159588.1"/>
    </source>
</evidence>
<feature type="domain" description="Polysaccharide chain length determinant N-terminal" evidence="10">
    <location>
        <begin position="3"/>
        <end position="82"/>
    </location>
</feature>
<evidence type="ECO:0000259" key="10">
    <source>
        <dbReference type="Pfam" id="PF02706"/>
    </source>
</evidence>
<evidence type="ECO:0000256" key="6">
    <source>
        <dbReference type="ARBA" id="ARBA00022840"/>
    </source>
</evidence>
<sequence>MQLTELLAILSKRRFGVIAVVMLTVAFSAALALVTPPKYEATTTLALTPKIDTKTGLISATDLTALLSTYAETAKSSVNRSRAQQILGRPLPGDISTSTVGGTGILRISGSAELPNDAADTARAAAQAFSDSIRDNPLISVSTIDPATAPTTPIQPRPPLIVAIGILLGLLAGISYALVMERVRRRIETPQDLNDLTDRPVVGRLPRQRALQRVPASLVWNQERMTGLQEAYRALRTNVQFLAEEKRVIEITSPDPAQGKSTVTANLGAALAQIGIDCVIVDADLRRPMQHKIFGVDNSTGLSNLLSVRNPQINLKPSGFPNLWVIPSGPLPPDPTEMLHVRFAPLVERLRDLDALILIDTPPVLPVSDARLIAPHCDGVLVVVSAGSAKPVALQTAIERLSFVHANLLGMILNQSGQDLEATGGYYYTSPEGAAV</sequence>
<dbReference type="InterPro" id="IPR032807">
    <property type="entry name" value="GNVR"/>
</dbReference>
<dbReference type="InterPro" id="IPR003856">
    <property type="entry name" value="LPS_length_determ_N"/>
</dbReference>
<evidence type="ECO:0000256" key="4">
    <source>
        <dbReference type="ARBA" id="ARBA00022692"/>
    </source>
</evidence>
<keyword evidence="7 9" id="KW-1133">Transmembrane helix</keyword>
<reference evidence="12" key="1">
    <citation type="submission" date="2022-10" db="EMBL/GenBank/DDBJ databases">
        <title>The WGS of Solirubrobacter ginsenosidimutans DSM 21036.</title>
        <authorList>
            <person name="Jiang Z."/>
        </authorList>
    </citation>
    <scope>NUCLEOTIDE SEQUENCE</scope>
    <source>
        <strain evidence="12">DSM 21036</strain>
    </source>
</reference>
<dbReference type="PANTHER" id="PTHR32309">
    <property type="entry name" value="TYROSINE-PROTEIN KINASE"/>
    <property type="match status" value="1"/>
</dbReference>
<evidence type="ECO:0000256" key="7">
    <source>
        <dbReference type="ARBA" id="ARBA00022989"/>
    </source>
</evidence>
<evidence type="ECO:0000256" key="9">
    <source>
        <dbReference type="SAM" id="Phobius"/>
    </source>
</evidence>
<proteinExistence type="inferred from homology"/>
<dbReference type="GO" id="GO:0005886">
    <property type="term" value="C:plasma membrane"/>
    <property type="evidence" value="ECO:0007669"/>
    <property type="project" value="UniProtKB-SubCell"/>
</dbReference>
<dbReference type="GO" id="GO:0005524">
    <property type="term" value="F:ATP binding"/>
    <property type="evidence" value="ECO:0007669"/>
    <property type="project" value="UniProtKB-KW"/>
</dbReference>
<dbReference type="RefSeq" id="WP_270038330.1">
    <property type="nucleotide sequence ID" value="NZ_JAPDOD010000002.1"/>
</dbReference>
<keyword evidence="12" id="KW-0808">Transferase</keyword>
<comment type="similarity">
    <text evidence="2">Belongs to the CpsC/CapA family.</text>
</comment>
<keyword evidence="8 9" id="KW-0472">Membrane</keyword>
<dbReference type="Proteomes" id="UP001149140">
    <property type="component" value="Unassembled WGS sequence"/>
</dbReference>
<dbReference type="EC" id="2.7.10.2" evidence="12"/>
<dbReference type="InterPro" id="IPR033756">
    <property type="entry name" value="YlxH/NBP35"/>
</dbReference>
<dbReference type="CDD" id="cd05387">
    <property type="entry name" value="BY-kinase"/>
    <property type="match status" value="1"/>
</dbReference>
<dbReference type="Pfam" id="PF10609">
    <property type="entry name" value="ParA"/>
    <property type="match status" value="1"/>
</dbReference>
<evidence type="ECO:0000259" key="11">
    <source>
        <dbReference type="Pfam" id="PF13807"/>
    </source>
</evidence>
<dbReference type="SUPFAM" id="SSF52540">
    <property type="entry name" value="P-loop containing nucleoside triphosphate hydrolases"/>
    <property type="match status" value="1"/>
</dbReference>
<evidence type="ECO:0000256" key="1">
    <source>
        <dbReference type="ARBA" id="ARBA00004651"/>
    </source>
</evidence>
<dbReference type="Gene3D" id="3.40.50.300">
    <property type="entry name" value="P-loop containing nucleotide triphosphate hydrolases"/>
    <property type="match status" value="1"/>
</dbReference>
<keyword evidence="5" id="KW-0547">Nucleotide-binding</keyword>
<accession>A0A9X3MQY4</accession>
<evidence type="ECO:0000256" key="8">
    <source>
        <dbReference type="ARBA" id="ARBA00023136"/>
    </source>
</evidence>
<evidence type="ECO:0000313" key="13">
    <source>
        <dbReference type="Proteomes" id="UP001149140"/>
    </source>
</evidence>
<protein>
    <submittedName>
        <fullName evidence="12">Polysaccharide biosynthesis tyrosine autokinase</fullName>
        <ecNumber evidence="12">2.7.10.2</ecNumber>
    </submittedName>
</protein>
<keyword evidence="3" id="KW-1003">Cell membrane</keyword>